<gene>
    <name evidence="1" type="ORF">CR492_11435</name>
</gene>
<dbReference type="SUPFAM" id="SSF51197">
    <property type="entry name" value="Clavaminate synthase-like"/>
    <property type="match status" value="1"/>
</dbReference>
<evidence type="ECO:0008006" key="3">
    <source>
        <dbReference type="Google" id="ProtNLM"/>
    </source>
</evidence>
<protein>
    <recommendedName>
        <fullName evidence="3">JmjC domain-containing protein</fullName>
    </recommendedName>
</protein>
<reference evidence="1 2" key="1">
    <citation type="submission" date="2017-10" db="EMBL/GenBank/DDBJ databases">
        <title>Genome announcement of Methylocella silvestris TVC from permafrost.</title>
        <authorList>
            <person name="Wang J."/>
            <person name="Geng K."/>
            <person name="Ul-Haque F."/>
            <person name="Crombie A.T."/>
            <person name="Street L.E."/>
            <person name="Wookey P.A."/>
            <person name="Murrell J.C."/>
            <person name="Pratscher J."/>
        </authorList>
    </citation>
    <scope>NUCLEOTIDE SEQUENCE [LARGE SCALE GENOMIC DNA]</scope>
    <source>
        <strain evidence="1 2">TVC</strain>
    </source>
</reference>
<dbReference type="AlphaFoldDB" id="A0A2J7TGN7"/>
<name>A0A2J7TGN7_METSI</name>
<evidence type="ECO:0000313" key="1">
    <source>
        <dbReference type="EMBL" id="PNG25927.1"/>
    </source>
</evidence>
<accession>A0A2J7TGN7</accession>
<sequence>MLELAKDAEFHMAPETLNACYDKEPFGFEHSLHKLEMMTFDSLQTLSEKYIGHNGDYYVCSSAKTPDTAFNSVPVAAYAPHQAMQKVGSERLRVLMKRPENYAPEFRDLLEHLIKQICEGAEGLKRKDVIRIEGGLLISSSAATTPFHFDPETNFFSQIEGEKIYHVYSPSVLSERELERFFHIGRLSIAQVDLKGRDPAREHVFRLNAGLGLHQPLNAPHWVETRDSRSISFAMVYETEATRVRAQTRAANYYLRLLALNPTRPGVNPAADALKTKAMNFMLPIRGKIGDATRAIRSLARA</sequence>
<dbReference type="Gene3D" id="2.60.120.650">
    <property type="entry name" value="Cupin"/>
    <property type="match status" value="1"/>
</dbReference>
<comment type="caution">
    <text evidence="1">The sequence shown here is derived from an EMBL/GenBank/DDBJ whole genome shotgun (WGS) entry which is preliminary data.</text>
</comment>
<dbReference type="EMBL" id="PDZR01000011">
    <property type="protein sequence ID" value="PNG25927.1"/>
    <property type="molecule type" value="Genomic_DNA"/>
</dbReference>
<organism evidence="1 2">
    <name type="scientific">Methylocella silvestris</name>
    <dbReference type="NCBI Taxonomy" id="199596"/>
    <lineage>
        <taxon>Bacteria</taxon>
        <taxon>Pseudomonadati</taxon>
        <taxon>Pseudomonadota</taxon>
        <taxon>Alphaproteobacteria</taxon>
        <taxon>Hyphomicrobiales</taxon>
        <taxon>Beijerinckiaceae</taxon>
        <taxon>Methylocella</taxon>
    </lineage>
</organism>
<dbReference type="Proteomes" id="UP000236286">
    <property type="component" value="Unassembled WGS sequence"/>
</dbReference>
<evidence type="ECO:0000313" key="2">
    <source>
        <dbReference type="Proteomes" id="UP000236286"/>
    </source>
</evidence>
<proteinExistence type="predicted"/>